<dbReference type="Gene3D" id="3.40.1580.10">
    <property type="entry name" value="SMI1/KNR4-like"/>
    <property type="match status" value="1"/>
</dbReference>
<proteinExistence type="predicted"/>
<keyword evidence="2" id="KW-1185">Reference proteome</keyword>
<dbReference type="InterPro" id="IPR037883">
    <property type="entry name" value="Knr4/Smi1-like_sf"/>
</dbReference>
<evidence type="ECO:0008006" key="3">
    <source>
        <dbReference type="Google" id="ProtNLM"/>
    </source>
</evidence>
<organism evidence="1 2">
    <name type="scientific">Mesorhizobium ventifaucium</name>
    <dbReference type="NCBI Taxonomy" id="666020"/>
    <lineage>
        <taxon>Bacteria</taxon>
        <taxon>Pseudomonadati</taxon>
        <taxon>Pseudomonadota</taxon>
        <taxon>Alphaproteobacteria</taxon>
        <taxon>Hyphomicrobiales</taxon>
        <taxon>Phyllobacteriaceae</taxon>
        <taxon>Mesorhizobium</taxon>
    </lineage>
</organism>
<gene>
    <name evidence="1" type="ORF">MES4922_120187</name>
</gene>
<evidence type="ECO:0000313" key="2">
    <source>
        <dbReference type="Proteomes" id="UP001152604"/>
    </source>
</evidence>
<name>A0ABN8JEJ4_9HYPH</name>
<accession>A0ABN8JEJ4</accession>
<dbReference type="EMBL" id="CAKXZS010000004">
    <property type="protein sequence ID" value="CAH2395484.1"/>
    <property type="molecule type" value="Genomic_DNA"/>
</dbReference>
<sequence>MDEMELGVNNAVNPAAGLISPVDREWHAGGHAASAISSWEHETGLRLPDDYRGFMIRYNGGRPYPNMFKHARCPRIRESLGAFSRSAL</sequence>
<reference evidence="1" key="1">
    <citation type="submission" date="2022-03" db="EMBL/GenBank/DDBJ databases">
        <authorList>
            <person name="Brunel B."/>
        </authorList>
    </citation>
    <scope>NUCLEOTIDE SEQUENCE</scope>
    <source>
        <strain evidence="1">STM4922sample</strain>
    </source>
</reference>
<protein>
    <recommendedName>
        <fullName evidence="3">Knr4/Smi1-like domain-containing protein</fullName>
    </recommendedName>
</protein>
<evidence type="ECO:0000313" key="1">
    <source>
        <dbReference type="EMBL" id="CAH2395484.1"/>
    </source>
</evidence>
<dbReference type="SUPFAM" id="SSF160631">
    <property type="entry name" value="SMI1/KNR4-like"/>
    <property type="match status" value="1"/>
</dbReference>
<comment type="caution">
    <text evidence="1">The sequence shown here is derived from an EMBL/GenBank/DDBJ whole genome shotgun (WGS) entry which is preliminary data.</text>
</comment>
<dbReference type="Proteomes" id="UP001152604">
    <property type="component" value="Unassembled WGS sequence"/>
</dbReference>